<dbReference type="PANTHER" id="PTHR30146:SF109">
    <property type="entry name" value="HTH-TYPE TRANSCRIPTIONAL REGULATOR GALS"/>
    <property type="match status" value="1"/>
</dbReference>
<evidence type="ECO:0000256" key="2">
    <source>
        <dbReference type="ARBA" id="ARBA00023125"/>
    </source>
</evidence>
<evidence type="ECO:0000256" key="1">
    <source>
        <dbReference type="ARBA" id="ARBA00023015"/>
    </source>
</evidence>
<dbReference type="InterPro" id="IPR010982">
    <property type="entry name" value="Lambda_DNA-bd_dom_sf"/>
</dbReference>
<protein>
    <submittedName>
        <fullName evidence="5">Substrate-binding domain-containing protein</fullName>
    </submittedName>
</protein>
<gene>
    <name evidence="5" type="ORF">GTI89_07640</name>
</gene>
<dbReference type="CDD" id="cd06267">
    <property type="entry name" value="PBP1_LacI_sugar_binding-like"/>
    <property type="match status" value="1"/>
</dbReference>
<dbReference type="PROSITE" id="PS00356">
    <property type="entry name" value="HTH_LACI_1"/>
    <property type="match status" value="1"/>
</dbReference>
<dbReference type="Gene3D" id="1.10.260.40">
    <property type="entry name" value="lambda repressor-like DNA-binding domains"/>
    <property type="match status" value="1"/>
</dbReference>
<keyword evidence="2" id="KW-0238">DNA-binding</keyword>
<proteinExistence type="predicted"/>
<dbReference type="InterPro" id="IPR028082">
    <property type="entry name" value="Peripla_BP_I"/>
</dbReference>
<accession>A0A6I4XEA0</accession>
<dbReference type="PROSITE" id="PS50932">
    <property type="entry name" value="HTH_LACI_2"/>
    <property type="match status" value="1"/>
</dbReference>
<reference evidence="5 6" key="1">
    <citation type="submission" date="2019-04" db="EMBL/GenBank/DDBJ databases">
        <title>Step-wise assembly of the neonatal virome modulated by breast feeding.</title>
        <authorList>
            <person name="Liang G."/>
            <person name="Bushman F."/>
        </authorList>
    </citation>
    <scope>NUCLEOTIDE SEQUENCE [LARGE SCALE GENOMIC DNA]</scope>
    <source>
        <strain evidence="5 6">E3404</strain>
    </source>
</reference>
<evidence type="ECO:0000313" key="5">
    <source>
        <dbReference type="EMBL" id="MXS25927.1"/>
    </source>
</evidence>
<name>A0A6I4XEA0_ENTGA</name>
<dbReference type="Pfam" id="PF00532">
    <property type="entry name" value="Peripla_BP_1"/>
    <property type="match status" value="1"/>
</dbReference>
<dbReference type="AlphaFoldDB" id="A0A6I4XEA0"/>
<organism evidence="5 6">
    <name type="scientific">Enterococcus gallinarum</name>
    <dbReference type="NCBI Taxonomy" id="1353"/>
    <lineage>
        <taxon>Bacteria</taxon>
        <taxon>Bacillati</taxon>
        <taxon>Bacillota</taxon>
        <taxon>Bacilli</taxon>
        <taxon>Lactobacillales</taxon>
        <taxon>Enterococcaceae</taxon>
        <taxon>Enterococcus</taxon>
    </lineage>
</organism>
<dbReference type="GO" id="GO:0003700">
    <property type="term" value="F:DNA-binding transcription factor activity"/>
    <property type="evidence" value="ECO:0007669"/>
    <property type="project" value="TreeGrafter"/>
</dbReference>
<evidence type="ECO:0000313" key="6">
    <source>
        <dbReference type="Proteomes" id="UP000439965"/>
    </source>
</evidence>
<dbReference type="Proteomes" id="UP000439965">
    <property type="component" value="Unassembled WGS sequence"/>
</dbReference>
<comment type="caution">
    <text evidence="5">The sequence shown here is derived from an EMBL/GenBank/DDBJ whole genome shotgun (WGS) entry which is preliminary data.</text>
</comment>
<evidence type="ECO:0000259" key="4">
    <source>
        <dbReference type="PROSITE" id="PS50932"/>
    </source>
</evidence>
<dbReference type="RefSeq" id="WP_124018699.1">
    <property type="nucleotide sequence ID" value="NZ_JBDKAY010000012.1"/>
</dbReference>
<dbReference type="SMART" id="SM00354">
    <property type="entry name" value="HTH_LACI"/>
    <property type="match status" value="1"/>
</dbReference>
<dbReference type="Gene3D" id="3.40.50.2300">
    <property type="match status" value="2"/>
</dbReference>
<dbReference type="CDD" id="cd01392">
    <property type="entry name" value="HTH_LacI"/>
    <property type="match status" value="1"/>
</dbReference>
<dbReference type="SUPFAM" id="SSF53822">
    <property type="entry name" value="Periplasmic binding protein-like I"/>
    <property type="match status" value="1"/>
</dbReference>
<dbReference type="PANTHER" id="PTHR30146">
    <property type="entry name" value="LACI-RELATED TRANSCRIPTIONAL REPRESSOR"/>
    <property type="match status" value="1"/>
</dbReference>
<dbReference type="InterPro" id="IPR001761">
    <property type="entry name" value="Peripla_BP/Lac1_sug-bd_dom"/>
</dbReference>
<evidence type="ECO:0000256" key="3">
    <source>
        <dbReference type="ARBA" id="ARBA00023163"/>
    </source>
</evidence>
<feature type="domain" description="HTH lacI-type" evidence="4">
    <location>
        <begin position="3"/>
        <end position="58"/>
    </location>
</feature>
<dbReference type="SUPFAM" id="SSF47413">
    <property type="entry name" value="lambda repressor-like DNA-binding domains"/>
    <property type="match status" value="1"/>
</dbReference>
<sequence length="341" mass="38297">MKIRLKDIAEEVGVSIAAVSQVLNDKPIRISEKKKRLIKQLAKENNYSPNIAAKSLVLNKTNTIGLVIPDINNPFFAQLAKVLEDQLRKIGYLLILVNSDDHFAAEKELIQLLIDRNVDGLLLALSSESYTYEEELKEFLSNISVPLVLVDRGLDNFPVGQVFYNNRQGGYLATMELINNGHQNIGIMMNPDKNINCIYRYQGYLDALKEAQLPQQESWRVVTKFQFEDAYDKADQLLNNQAITGIVAGNDLIALGIMKRAKELGINIPEQMSIVGYDNLILNDLLEVPLTSVEQDVTVLGEKAVTSLLSAMKEQAPRYLQLTPKIVRKKSVGKRLESKIE</sequence>
<dbReference type="GO" id="GO:0000976">
    <property type="term" value="F:transcription cis-regulatory region binding"/>
    <property type="evidence" value="ECO:0007669"/>
    <property type="project" value="TreeGrafter"/>
</dbReference>
<keyword evidence="1" id="KW-0805">Transcription regulation</keyword>
<dbReference type="InterPro" id="IPR000843">
    <property type="entry name" value="HTH_LacI"/>
</dbReference>
<dbReference type="EMBL" id="WVTI01000005">
    <property type="protein sequence ID" value="MXS25927.1"/>
    <property type="molecule type" value="Genomic_DNA"/>
</dbReference>
<dbReference type="Pfam" id="PF00356">
    <property type="entry name" value="LacI"/>
    <property type="match status" value="1"/>
</dbReference>
<keyword evidence="3" id="KW-0804">Transcription</keyword>